<dbReference type="InterPro" id="IPR011583">
    <property type="entry name" value="Chitinase_II/V-like_cat"/>
</dbReference>
<dbReference type="GO" id="GO:0005975">
    <property type="term" value="P:carbohydrate metabolic process"/>
    <property type="evidence" value="ECO:0007669"/>
    <property type="project" value="InterPro"/>
</dbReference>
<dbReference type="PANTHER" id="PTHR46066">
    <property type="entry name" value="CHITINASE DOMAIN-CONTAINING PROTEIN 1 FAMILY MEMBER"/>
    <property type="match status" value="1"/>
</dbReference>
<evidence type="ECO:0000313" key="2">
    <source>
        <dbReference type="EMBL" id="QUI20917.1"/>
    </source>
</evidence>
<evidence type="ECO:0000259" key="1">
    <source>
        <dbReference type="PROSITE" id="PS51910"/>
    </source>
</evidence>
<keyword evidence="3" id="KW-1185">Reference proteome</keyword>
<proteinExistence type="predicted"/>
<name>A0A8J8MG72_9FIRM</name>
<dbReference type="Gene3D" id="3.10.50.10">
    <property type="match status" value="1"/>
</dbReference>
<dbReference type="Gene3D" id="2.30.30.40">
    <property type="entry name" value="SH3 Domains"/>
    <property type="match status" value="1"/>
</dbReference>
<protein>
    <recommendedName>
        <fullName evidence="1">GH18 domain-containing protein</fullName>
    </recommendedName>
</protein>
<dbReference type="InterPro" id="IPR036582">
    <property type="entry name" value="Mao_N_sf"/>
</dbReference>
<dbReference type="RefSeq" id="WP_212696376.1">
    <property type="nucleotide sequence ID" value="NZ_CP058649.1"/>
</dbReference>
<dbReference type="InterPro" id="IPR001223">
    <property type="entry name" value="Glyco_hydro18_cat"/>
</dbReference>
<dbReference type="InterPro" id="IPR029070">
    <property type="entry name" value="Chitinase_insertion_sf"/>
</dbReference>
<evidence type="ECO:0000313" key="3">
    <source>
        <dbReference type="Proteomes" id="UP000683246"/>
    </source>
</evidence>
<feature type="domain" description="GH18" evidence="1">
    <location>
        <begin position="253"/>
        <end position="569"/>
    </location>
</feature>
<accession>A0A8J8MG72</accession>
<dbReference type="Pfam" id="PF07833">
    <property type="entry name" value="Cu_amine_oxidN1"/>
    <property type="match status" value="1"/>
</dbReference>
<dbReference type="KEGG" id="vpy:HZI73_00710"/>
<dbReference type="PROSITE" id="PS51910">
    <property type="entry name" value="GH18_2"/>
    <property type="match status" value="1"/>
</dbReference>
<dbReference type="Gene3D" id="3.20.20.80">
    <property type="entry name" value="Glycosidases"/>
    <property type="match status" value="1"/>
</dbReference>
<dbReference type="Proteomes" id="UP000683246">
    <property type="component" value="Chromosome"/>
</dbReference>
<dbReference type="SMART" id="SM00636">
    <property type="entry name" value="Glyco_18"/>
    <property type="match status" value="1"/>
</dbReference>
<dbReference type="InterPro" id="IPR003646">
    <property type="entry name" value="SH3-like_bac-type"/>
</dbReference>
<dbReference type="SUPFAM" id="SSF51445">
    <property type="entry name" value="(Trans)glycosidases"/>
    <property type="match status" value="1"/>
</dbReference>
<dbReference type="EMBL" id="CP058649">
    <property type="protein sequence ID" value="QUI20917.1"/>
    <property type="molecule type" value="Genomic_DNA"/>
</dbReference>
<organism evidence="2 3">
    <name type="scientific">Vallitalea pronyensis</name>
    <dbReference type="NCBI Taxonomy" id="1348613"/>
    <lineage>
        <taxon>Bacteria</taxon>
        <taxon>Bacillati</taxon>
        <taxon>Bacillota</taxon>
        <taxon>Clostridia</taxon>
        <taxon>Lachnospirales</taxon>
        <taxon>Vallitaleaceae</taxon>
        <taxon>Vallitalea</taxon>
    </lineage>
</organism>
<sequence length="569" mass="65482">MKKVIIILLILCIIALGVFFGTQYVMKILPTNEKATLEEVFPHYTKGTISVVMEDKELQVRYAPKVHEDTIYLPVDLINTYIDPYYYWDERESALTYTTNSQVIRMKSEALTYFVNSNPLELDMPIMTFDTDMAYVPMGIIQGFSDLEYMFNEDKGILVLDNKERYGASHVTKKKAQVRVEASIKGKIAEMLFMDDTLRVYEEVDEEWVRVRTDSGMVGYVKRKQLGMIREVYPPIQPEKMDVDEPMKLDIEGKINIAWHQVTSAAANNSIGSVLEDVEGLDVISPTWFAIKDSEGNISNLGSKEYVHYAKSKGLSVWGLFSNDFNPERTHDVLSSTEKREHVIKQILALVSIYELDGLNIDFERVAKEDGDYYVQFVRELTPYLKEQGVVVSVDMYVPSAWTAHYNRTELGKVIDYLIIMAYDEHWSTSPKSGSVASIGFVEQGIVNTLKEVPKEKVILGLPYYTRHWREEEVDGQTQVSSKAYSMSRAKQILDDNGADIVWLDDEKQYYGEYQKEGITYKIWLEEEESIEEKAKLMDKYELAGAAGWKIGLEKPEVWDVLKKYLRKE</sequence>
<dbReference type="AlphaFoldDB" id="A0A8J8MG72"/>
<dbReference type="PANTHER" id="PTHR46066:SF2">
    <property type="entry name" value="CHITINASE DOMAIN-CONTAINING PROTEIN 1"/>
    <property type="match status" value="1"/>
</dbReference>
<gene>
    <name evidence="2" type="ORF">HZI73_00710</name>
</gene>
<dbReference type="Pfam" id="PF00704">
    <property type="entry name" value="Glyco_hydro_18"/>
    <property type="match status" value="1"/>
</dbReference>
<dbReference type="Pfam" id="PF08239">
    <property type="entry name" value="SH3_3"/>
    <property type="match status" value="1"/>
</dbReference>
<dbReference type="InterPro" id="IPR017853">
    <property type="entry name" value="GH"/>
</dbReference>
<dbReference type="GO" id="GO:0008061">
    <property type="term" value="F:chitin binding"/>
    <property type="evidence" value="ECO:0007669"/>
    <property type="project" value="InterPro"/>
</dbReference>
<reference evidence="2" key="1">
    <citation type="submission" date="2020-07" db="EMBL/GenBank/DDBJ databases">
        <title>Vallitalea pronyensis genome.</title>
        <authorList>
            <person name="Postec A."/>
        </authorList>
    </citation>
    <scope>NUCLEOTIDE SEQUENCE</scope>
    <source>
        <strain evidence="2">FatNI3</strain>
    </source>
</reference>
<dbReference type="SUPFAM" id="SSF55383">
    <property type="entry name" value="Copper amine oxidase, domain N"/>
    <property type="match status" value="1"/>
</dbReference>
<dbReference type="InterPro" id="IPR012854">
    <property type="entry name" value="Cu_amine_oxidase-like_N"/>
</dbReference>